<evidence type="ECO:0000256" key="9">
    <source>
        <dbReference type="RuleBase" id="RU361189"/>
    </source>
</evidence>
<evidence type="ECO:0000256" key="4">
    <source>
        <dbReference type="ARBA" id="ARBA00022692"/>
    </source>
</evidence>
<dbReference type="GeneID" id="27314196"/>
<evidence type="ECO:0000256" key="7">
    <source>
        <dbReference type="ARBA" id="ARBA00023065"/>
    </source>
</evidence>
<protein>
    <recommendedName>
        <fullName evidence="9">V-type proton ATPase subunit a</fullName>
    </recommendedName>
</protein>
<comment type="subcellular location">
    <subcellularLocation>
        <location evidence="1">Membrane</location>
        <topology evidence="1">Multi-pass membrane protein</topology>
    </subcellularLocation>
</comment>
<evidence type="ECO:0000313" key="13">
    <source>
        <dbReference type="Proteomes" id="UP000053259"/>
    </source>
</evidence>
<dbReference type="GO" id="GO:0051117">
    <property type="term" value="F:ATPase binding"/>
    <property type="evidence" value="ECO:0007669"/>
    <property type="project" value="TreeGrafter"/>
</dbReference>
<dbReference type="RefSeq" id="XP_016212272.1">
    <property type="nucleotide sequence ID" value="XM_016359824.1"/>
</dbReference>
<feature type="transmembrane region" description="Helical" evidence="9">
    <location>
        <begin position="471"/>
        <end position="492"/>
    </location>
</feature>
<dbReference type="Pfam" id="PF01496">
    <property type="entry name" value="V_ATPase_I"/>
    <property type="match status" value="1"/>
</dbReference>
<feature type="transmembrane region" description="Helical" evidence="9">
    <location>
        <begin position="803"/>
        <end position="827"/>
    </location>
</feature>
<comment type="function">
    <text evidence="9">Essential component of the vacuolar proton pump (V-ATPase), a multimeric enzyme that catalyzes the translocation of protons across the membranes. Required for assembly and activity of the V-ATPase.</text>
</comment>
<keyword evidence="3 9" id="KW-0813">Transport</keyword>
<sequence length="861" mass="97832">MAPHQDTLFRSADMSLTQLYIANEIGREVVSALGELGVMDFRDLNSSVSAFQRTYTHEIRRLDNVERQLRYFQAQMDKAGIPMRSIYEFDNVLAPPSASEIDELVDRCQSLENRVSSLNESYETLKKREVELIEWRHVLLQAGGFFDRARGNTEEIRQSMDESDDAPLLRDVEGSGQNGDAVGDRSFTAMNIGFVAGVIPQDRMAAFERILWRTLRGNLYMNQSEIDEEIIDPETNEGTRKSVFVIFAHGKEIIAKIRKISESLGADLYSVDENSELRRDQVHEVNTRLSDLNSVLRNTKQTLDAELTAIGRTLVMWMVIIKKEKAVYQTLNRFSYDSARKTLIAEAWCPTSSLGLIKSTLQDVNDRAGLAVPTIVNQIRTSKTPPTYVKTNKFTLAFQTIIDAYGTAKYTEVNPGLPTIVTFPFLFAVMFGDFGHGIIMTLAACAMIYYEKRLLRSKLDELFSMAFYGRYIMLMMGVFSIYTGLIYCDAFSKEIPLFKSMWEWPEDFKEGETVTAYRPDSGYTYPFGMDYRWHDTENDLIFSNSYKMKLSILLGWAHMTFSLCWSYVNARHFKSPIDIWGNFVPGMIFFQSIFGYLVFCVVYKWSVDWVAIGKPAPSLLNMLIYMFLQPGTIETPLYSGQATVQVILLLLAVIQVPIMLFLKPFYLRYEHNKARAMGYRGIGESTRVSALDDDDEESGSPTLNGGRESFGDDEDGAALITQDIGHGEGEGHEEFEFSEVMIHQVIHTIEFCLNCVSHTASYLRLWALSLAHQQLSIVLWKMTLNIAFGMTGAAAVIMTVALFYLWFVLTVFVLCVMEGTSAMLHSLRLHWVEAMSKHFIGDGVPFVPFSFKVLLEEEPVE</sequence>
<evidence type="ECO:0000256" key="5">
    <source>
        <dbReference type="ARBA" id="ARBA00022781"/>
    </source>
</evidence>
<feature type="coiled-coil region" evidence="10">
    <location>
        <begin position="101"/>
        <end position="128"/>
    </location>
</feature>
<dbReference type="InParanoid" id="A0A0D2A6P9"/>
<keyword evidence="6 9" id="KW-1133">Transmembrane helix</keyword>
<evidence type="ECO:0000256" key="10">
    <source>
        <dbReference type="SAM" id="Coils"/>
    </source>
</evidence>
<evidence type="ECO:0000256" key="11">
    <source>
        <dbReference type="SAM" id="MobiDB-lite"/>
    </source>
</evidence>
<evidence type="ECO:0000256" key="1">
    <source>
        <dbReference type="ARBA" id="ARBA00004141"/>
    </source>
</evidence>
<dbReference type="Proteomes" id="UP000053259">
    <property type="component" value="Unassembled WGS sequence"/>
</dbReference>
<keyword evidence="7 9" id="KW-0406">Ion transport</keyword>
<dbReference type="GO" id="GO:0046961">
    <property type="term" value="F:proton-transporting ATPase activity, rotational mechanism"/>
    <property type="evidence" value="ECO:0007669"/>
    <property type="project" value="InterPro"/>
</dbReference>
<keyword evidence="10" id="KW-0175">Coiled coil</keyword>
<feature type="transmembrane region" description="Helical" evidence="9">
    <location>
        <begin position="646"/>
        <end position="667"/>
    </location>
</feature>
<dbReference type="PANTHER" id="PTHR11629">
    <property type="entry name" value="VACUOLAR PROTON ATPASES"/>
    <property type="match status" value="1"/>
</dbReference>
<name>A0A0D2A6P9_9PEZI</name>
<dbReference type="InterPro" id="IPR002490">
    <property type="entry name" value="V-ATPase_116kDa_su"/>
</dbReference>
<evidence type="ECO:0000256" key="2">
    <source>
        <dbReference type="ARBA" id="ARBA00009904"/>
    </source>
</evidence>
<feature type="transmembrane region" description="Helical" evidence="9">
    <location>
        <begin position="580"/>
        <end position="605"/>
    </location>
</feature>
<dbReference type="AlphaFoldDB" id="A0A0D2A6P9"/>
<feature type="region of interest" description="Disordered" evidence="11">
    <location>
        <begin position="689"/>
        <end position="712"/>
    </location>
</feature>
<organism evidence="12 13">
    <name type="scientific">Verruconis gallopava</name>
    <dbReference type="NCBI Taxonomy" id="253628"/>
    <lineage>
        <taxon>Eukaryota</taxon>
        <taxon>Fungi</taxon>
        <taxon>Dikarya</taxon>
        <taxon>Ascomycota</taxon>
        <taxon>Pezizomycotina</taxon>
        <taxon>Dothideomycetes</taxon>
        <taxon>Pleosporomycetidae</taxon>
        <taxon>Venturiales</taxon>
        <taxon>Sympoventuriaceae</taxon>
        <taxon>Verruconis</taxon>
    </lineage>
</organism>
<accession>A0A0D2A6P9</accession>
<keyword evidence="5 9" id="KW-0375">Hydrogen ion transport</keyword>
<reference evidence="12 13" key="1">
    <citation type="submission" date="2015-01" db="EMBL/GenBank/DDBJ databases">
        <title>The Genome Sequence of Ochroconis gallopava CBS43764.</title>
        <authorList>
            <consortium name="The Broad Institute Genomics Platform"/>
            <person name="Cuomo C."/>
            <person name="de Hoog S."/>
            <person name="Gorbushina A."/>
            <person name="Stielow B."/>
            <person name="Teixiera M."/>
            <person name="Abouelleil A."/>
            <person name="Chapman S.B."/>
            <person name="Priest M."/>
            <person name="Young S.K."/>
            <person name="Wortman J."/>
            <person name="Nusbaum C."/>
            <person name="Birren B."/>
        </authorList>
    </citation>
    <scope>NUCLEOTIDE SEQUENCE [LARGE SCALE GENOMIC DNA]</scope>
    <source>
        <strain evidence="12 13">CBS 43764</strain>
    </source>
</reference>
<feature type="transmembrane region" description="Helical" evidence="9">
    <location>
        <begin position="425"/>
        <end position="450"/>
    </location>
</feature>
<dbReference type="SMR" id="A0A0D2A6P9"/>
<dbReference type="OrthoDB" id="10264220at2759"/>
<dbReference type="VEuPathDB" id="FungiDB:PV09_06223"/>
<proteinExistence type="inferred from homology"/>
<keyword evidence="4 9" id="KW-0812">Transmembrane</keyword>
<dbReference type="GO" id="GO:0000329">
    <property type="term" value="C:fungal-type vacuole membrane"/>
    <property type="evidence" value="ECO:0007669"/>
    <property type="project" value="TreeGrafter"/>
</dbReference>
<comment type="similarity">
    <text evidence="2 9">Belongs to the V-ATPase 116 kDa subunit family.</text>
</comment>
<dbReference type="InterPro" id="IPR026028">
    <property type="entry name" value="V-type_ATPase_116kDa_su_euka"/>
</dbReference>
<keyword evidence="13" id="KW-1185">Reference proteome</keyword>
<gene>
    <name evidence="12" type="ORF">PV09_06223</name>
</gene>
<feature type="transmembrane region" description="Helical" evidence="9">
    <location>
        <begin position="550"/>
        <end position="568"/>
    </location>
</feature>
<dbReference type="PANTHER" id="PTHR11629:SF63">
    <property type="entry name" value="V-TYPE PROTON ATPASE SUBUNIT A"/>
    <property type="match status" value="1"/>
</dbReference>
<evidence type="ECO:0000256" key="3">
    <source>
        <dbReference type="ARBA" id="ARBA00022448"/>
    </source>
</evidence>
<dbReference type="EMBL" id="KN847549">
    <property type="protein sequence ID" value="KIW02403.1"/>
    <property type="molecule type" value="Genomic_DNA"/>
</dbReference>
<dbReference type="STRING" id="253628.A0A0D2A6P9"/>
<dbReference type="FunCoup" id="A0A0D2A6P9">
    <property type="interactions" value="398"/>
</dbReference>
<dbReference type="PIRSF" id="PIRSF001293">
    <property type="entry name" value="ATP6V0A1"/>
    <property type="match status" value="1"/>
</dbReference>
<dbReference type="HOGENOM" id="CLU_005230_0_2_1"/>
<evidence type="ECO:0000256" key="8">
    <source>
        <dbReference type="ARBA" id="ARBA00023136"/>
    </source>
</evidence>
<feature type="region of interest" description="Disordered" evidence="11">
    <location>
        <begin position="156"/>
        <end position="182"/>
    </location>
</feature>
<dbReference type="GO" id="GO:0007035">
    <property type="term" value="P:vacuolar acidification"/>
    <property type="evidence" value="ECO:0007669"/>
    <property type="project" value="TreeGrafter"/>
</dbReference>
<evidence type="ECO:0000313" key="12">
    <source>
        <dbReference type="EMBL" id="KIW02403.1"/>
    </source>
</evidence>
<evidence type="ECO:0000256" key="6">
    <source>
        <dbReference type="ARBA" id="ARBA00022989"/>
    </source>
</evidence>
<dbReference type="GO" id="GO:0000220">
    <property type="term" value="C:vacuolar proton-transporting V-type ATPase, V0 domain"/>
    <property type="evidence" value="ECO:0007669"/>
    <property type="project" value="InterPro"/>
</dbReference>
<keyword evidence="8 9" id="KW-0472">Membrane</keyword>